<feature type="domain" description="Histidine kinase" evidence="8">
    <location>
        <begin position="648"/>
        <end position="873"/>
    </location>
</feature>
<dbReference type="Gene3D" id="3.30.565.10">
    <property type="entry name" value="Histidine kinase-like ATPase, C-terminal domain"/>
    <property type="match status" value="1"/>
</dbReference>
<feature type="transmembrane region" description="Helical" evidence="7">
    <location>
        <begin position="299"/>
        <end position="321"/>
    </location>
</feature>
<feature type="domain" description="Response regulatory" evidence="9">
    <location>
        <begin position="893"/>
        <end position="1009"/>
    </location>
</feature>
<dbReference type="SMART" id="SM00388">
    <property type="entry name" value="HisKA"/>
    <property type="match status" value="1"/>
</dbReference>
<proteinExistence type="predicted"/>
<evidence type="ECO:0000256" key="7">
    <source>
        <dbReference type="SAM" id="Phobius"/>
    </source>
</evidence>
<feature type="compositionally biased region" description="Acidic residues" evidence="6">
    <location>
        <begin position="1028"/>
        <end position="1037"/>
    </location>
</feature>
<dbReference type="Gene3D" id="3.30.450.20">
    <property type="entry name" value="PAS domain"/>
    <property type="match status" value="4"/>
</dbReference>
<evidence type="ECO:0000256" key="1">
    <source>
        <dbReference type="ARBA" id="ARBA00000085"/>
    </source>
</evidence>
<dbReference type="InterPro" id="IPR011006">
    <property type="entry name" value="CheY-like_superfamily"/>
</dbReference>
<evidence type="ECO:0000313" key="12">
    <source>
        <dbReference type="Proteomes" id="UP000194153"/>
    </source>
</evidence>
<dbReference type="Pfam" id="PF00072">
    <property type="entry name" value="Response_reg"/>
    <property type="match status" value="1"/>
</dbReference>
<keyword evidence="3 4" id="KW-0597">Phosphoprotein</keyword>
<keyword evidence="11" id="KW-0808">Transferase</keyword>
<dbReference type="PROSITE" id="PS50113">
    <property type="entry name" value="PAC"/>
    <property type="match status" value="1"/>
</dbReference>
<accession>A0ABQ0MG73</accession>
<keyword evidence="7" id="KW-0472">Membrane</keyword>
<dbReference type="EC" id="2.7.13.3" evidence="2"/>
<dbReference type="InterPro" id="IPR000700">
    <property type="entry name" value="PAS-assoc_C"/>
</dbReference>
<dbReference type="PROSITE" id="PS50109">
    <property type="entry name" value="HIS_KIN"/>
    <property type="match status" value="1"/>
</dbReference>
<dbReference type="EMBL" id="BDQG01000001">
    <property type="protein sequence ID" value="GAW66096.1"/>
    <property type="molecule type" value="Genomic_DNA"/>
</dbReference>
<evidence type="ECO:0000259" key="10">
    <source>
        <dbReference type="PROSITE" id="PS50113"/>
    </source>
</evidence>
<dbReference type="InterPro" id="IPR000014">
    <property type="entry name" value="PAS"/>
</dbReference>
<dbReference type="SMART" id="SM00091">
    <property type="entry name" value="PAS"/>
    <property type="match status" value="2"/>
</dbReference>
<dbReference type="PANTHER" id="PTHR43065:SF42">
    <property type="entry name" value="TWO-COMPONENT SENSOR PPRA"/>
    <property type="match status" value="1"/>
</dbReference>
<dbReference type="SUPFAM" id="SSF47384">
    <property type="entry name" value="Homodimeric domain of signal transducing histidine kinase"/>
    <property type="match status" value="1"/>
</dbReference>
<dbReference type="Gene3D" id="1.10.287.130">
    <property type="match status" value="1"/>
</dbReference>
<evidence type="ECO:0000256" key="5">
    <source>
        <dbReference type="SAM" id="Coils"/>
    </source>
</evidence>
<evidence type="ECO:0000256" key="4">
    <source>
        <dbReference type="PROSITE-ProRule" id="PRU00169"/>
    </source>
</evidence>
<evidence type="ECO:0000313" key="11">
    <source>
        <dbReference type="EMBL" id="GAW66096.1"/>
    </source>
</evidence>
<dbReference type="InterPro" id="IPR004358">
    <property type="entry name" value="Sig_transdc_His_kin-like_C"/>
</dbReference>
<dbReference type="PROSITE" id="PS50110">
    <property type="entry name" value="RESPONSE_REGULATORY"/>
    <property type="match status" value="1"/>
</dbReference>
<keyword evidence="11" id="KW-0418">Kinase</keyword>
<dbReference type="PANTHER" id="PTHR43065">
    <property type="entry name" value="SENSOR HISTIDINE KINASE"/>
    <property type="match status" value="1"/>
</dbReference>
<dbReference type="InterPro" id="IPR001789">
    <property type="entry name" value="Sig_transdc_resp-reg_receiver"/>
</dbReference>
<dbReference type="SUPFAM" id="SSF55785">
    <property type="entry name" value="PYP-like sensor domain (PAS domain)"/>
    <property type="match status" value="2"/>
</dbReference>
<comment type="caution">
    <text evidence="11">The sequence shown here is derived from an EMBL/GenBank/DDBJ whole genome shotgun (WGS) entry which is preliminary data.</text>
</comment>
<dbReference type="PRINTS" id="PR00344">
    <property type="entry name" value="BCTRLSENSOR"/>
</dbReference>
<feature type="region of interest" description="Disordered" evidence="6">
    <location>
        <begin position="1007"/>
        <end position="1037"/>
    </location>
</feature>
<dbReference type="InterPro" id="IPR013656">
    <property type="entry name" value="PAS_4"/>
</dbReference>
<dbReference type="NCBIfam" id="TIGR00229">
    <property type="entry name" value="sensory_box"/>
    <property type="match status" value="1"/>
</dbReference>
<dbReference type="InterPro" id="IPR003661">
    <property type="entry name" value="HisK_dim/P_dom"/>
</dbReference>
<keyword evidence="7" id="KW-1133">Transmembrane helix</keyword>
<evidence type="ECO:0000256" key="2">
    <source>
        <dbReference type="ARBA" id="ARBA00012438"/>
    </source>
</evidence>
<dbReference type="InterPro" id="IPR036097">
    <property type="entry name" value="HisK_dim/P_sf"/>
</dbReference>
<reference evidence="11 12" key="1">
    <citation type="submission" date="2017-04" db="EMBL/GenBank/DDBJ databases">
        <authorList>
            <consortium name="Geobacter pelophilus Genome Sequencing"/>
            <person name="Aoyagi T."/>
            <person name="Koike H."/>
            <person name="Hori T."/>
        </authorList>
    </citation>
    <scope>NUCLEOTIDE SEQUENCE [LARGE SCALE GENOMIC DNA]</scope>
    <source>
        <strain evidence="11 12">Drf2</strain>
    </source>
</reference>
<dbReference type="InterPro" id="IPR005467">
    <property type="entry name" value="His_kinase_dom"/>
</dbReference>
<dbReference type="InterPro" id="IPR035965">
    <property type="entry name" value="PAS-like_dom_sf"/>
</dbReference>
<dbReference type="SUPFAM" id="SSF55874">
    <property type="entry name" value="ATPase domain of HSP90 chaperone/DNA topoisomerase II/histidine kinase"/>
    <property type="match status" value="1"/>
</dbReference>
<dbReference type="InterPro" id="IPR003594">
    <property type="entry name" value="HATPase_dom"/>
</dbReference>
<keyword evidence="7" id="KW-0812">Transmembrane</keyword>
<gene>
    <name evidence="11" type="ORF">GPEL0_01f1308</name>
</gene>
<dbReference type="Pfam" id="PF08448">
    <property type="entry name" value="PAS_4"/>
    <property type="match status" value="1"/>
</dbReference>
<reference evidence="12" key="2">
    <citation type="submission" date="2017-05" db="EMBL/GenBank/DDBJ databases">
        <title>Draft genome sequence of Geobacter pelophilus, a iron(III)-reducing bacteria.</title>
        <authorList>
            <person name="Aoyagi T."/>
            <person name="Koike H."/>
            <person name="Morita T."/>
            <person name="Sato Y."/>
            <person name="Habe H."/>
            <person name="Hori T."/>
        </authorList>
    </citation>
    <scope>NUCLEOTIDE SEQUENCE [LARGE SCALE GENOMIC DNA]</scope>
    <source>
        <strain evidence="12">Drf2</strain>
    </source>
</reference>
<keyword evidence="5" id="KW-0175">Coiled coil</keyword>
<organism evidence="11 12">
    <name type="scientific">Geoanaerobacter pelophilus</name>
    <dbReference type="NCBI Taxonomy" id="60036"/>
    <lineage>
        <taxon>Bacteria</taxon>
        <taxon>Pseudomonadati</taxon>
        <taxon>Thermodesulfobacteriota</taxon>
        <taxon>Desulfuromonadia</taxon>
        <taxon>Geobacterales</taxon>
        <taxon>Geobacteraceae</taxon>
        <taxon>Geoanaerobacter</taxon>
    </lineage>
</organism>
<sequence length="1037" mass="114522">MSAFFSNKHAGHSARKLVLWTTSVVLLVNLFLASTGFFSLWQSRETYLTNAHVQSDNLLQALSYSIAGVLDSADIAILSMVDEVQQDLRQGGIDEANLNRLLAWQHSRLPMLDSMRMADAKGDIRYGTGLLPGASKNVSQRNYFKKLAQDPQAGLVISEPIMGLISGKWVIILARRVERPDGAFAGVVYCAIDLERVRGLLLPMQIGPHGRITLTDAALAPIVRHPRGEDGGASSRDTGLIGRIGEQIARERESGSDYAASSAAGSSRLASFRKVGRFPLYLVLELAPEDFLARWHVELLQVGIMVCVFIVVTLILSRLIYLRCRRQVAAEDALNLAKEELEQRVVERTAELHLANLQLKRELAEREQAEKREREGRRMLALIIDTIPQFVFWKDRQSVYQGCNAIFARAAGIAHPGDIRGKTDFDLAWLREESEAYRKDDRYVMEQNQARFHIIEQQLQAGGMRLWVDTTKVPLLNEQGEVTGVLGVYEDVSERKAIEEARDKALALVESLLAASPTGIMVYEGASGSCVMANQAMAAMLGGTQEQIRYQGFRELVLWREAGILELAEQVLCAGGTRSIEVCAKATSDKIIQAEFLLSRFEVEGRPHLMLIAVDVTTRKRLEEEKRQIEAQMLHVQKLESLGVLAGGIAHDFNNILMVVLGNADLALMRLPEVTPARENLVQIEQAATRAADLAQQMLAYSGRGNFVIQKLDLARTVKEMAQMLEVSISKKTQLQYDFAPDLPAISGDATQLRQVILNLVLNASEAIGDKNGVIGIRTCYMECDRSYLSESWIDDRLPEGPYLMLEVSDNGCGIRKEIIPKIFDPFFTTKFTGRGLGMAAVLGIVRAHNGAIKIYSEEGRGSTFRLLLPCLPAKGGDPQPQAEDELWRGSGTVLLADDEESIRGLGQEMLETLGFEVLTACDGRAAVEVFREKRDEIVCVVLDLTMPELDGEQTFAQLRELEPGVKVILSSGYNEREVSRKLAGAGVSGFMQKPYKLSEMSSKLRQILGPRAGSDQTAELGGQDPEPGPDDVSQDG</sequence>
<comment type="catalytic activity">
    <reaction evidence="1">
        <text>ATP + protein L-histidine = ADP + protein N-phospho-L-histidine.</text>
        <dbReference type="EC" id="2.7.13.3"/>
    </reaction>
</comment>
<feature type="transmembrane region" description="Helical" evidence="7">
    <location>
        <begin position="17"/>
        <end position="41"/>
    </location>
</feature>
<dbReference type="SMART" id="SM00387">
    <property type="entry name" value="HATPase_c"/>
    <property type="match status" value="1"/>
</dbReference>
<protein>
    <recommendedName>
        <fullName evidence="2">histidine kinase</fullName>
        <ecNumber evidence="2">2.7.13.3</ecNumber>
    </recommendedName>
</protein>
<name>A0ABQ0MG73_9BACT</name>
<dbReference type="SUPFAM" id="SSF52172">
    <property type="entry name" value="CheY-like"/>
    <property type="match status" value="1"/>
</dbReference>
<evidence type="ECO:0000259" key="9">
    <source>
        <dbReference type="PROSITE" id="PS50110"/>
    </source>
</evidence>
<evidence type="ECO:0000256" key="3">
    <source>
        <dbReference type="ARBA" id="ARBA00022553"/>
    </source>
</evidence>
<dbReference type="SMART" id="SM00448">
    <property type="entry name" value="REC"/>
    <property type="match status" value="1"/>
</dbReference>
<evidence type="ECO:0000259" key="8">
    <source>
        <dbReference type="PROSITE" id="PS50109"/>
    </source>
</evidence>
<dbReference type="CDD" id="cd12914">
    <property type="entry name" value="PDC1_DGC_like"/>
    <property type="match status" value="1"/>
</dbReference>
<evidence type="ECO:0000256" key="6">
    <source>
        <dbReference type="SAM" id="MobiDB-lite"/>
    </source>
</evidence>
<keyword evidence="12" id="KW-1185">Reference proteome</keyword>
<feature type="domain" description="PAC" evidence="10">
    <location>
        <begin position="448"/>
        <end position="504"/>
    </location>
</feature>
<feature type="modified residue" description="4-aspartylphosphate" evidence="4">
    <location>
        <position position="944"/>
    </location>
</feature>
<dbReference type="InterPro" id="IPR036890">
    <property type="entry name" value="HATPase_C_sf"/>
</dbReference>
<dbReference type="CDD" id="cd00156">
    <property type="entry name" value="REC"/>
    <property type="match status" value="1"/>
</dbReference>
<dbReference type="Proteomes" id="UP000194153">
    <property type="component" value="Unassembled WGS sequence"/>
</dbReference>
<dbReference type="Pfam" id="PF13188">
    <property type="entry name" value="PAS_8"/>
    <property type="match status" value="1"/>
</dbReference>
<dbReference type="Pfam" id="PF02518">
    <property type="entry name" value="HATPase_c"/>
    <property type="match status" value="1"/>
</dbReference>
<dbReference type="Gene3D" id="3.40.50.2300">
    <property type="match status" value="1"/>
</dbReference>
<feature type="coiled-coil region" evidence="5">
    <location>
        <begin position="338"/>
        <end position="374"/>
    </location>
</feature>
<dbReference type="GO" id="GO:0016301">
    <property type="term" value="F:kinase activity"/>
    <property type="evidence" value="ECO:0007669"/>
    <property type="project" value="UniProtKB-KW"/>
</dbReference>
<dbReference type="RefSeq" id="WP_085812482.1">
    <property type="nucleotide sequence ID" value="NZ_BDQG01000001.1"/>
</dbReference>